<dbReference type="STRING" id="27342.A0A0H2RG88"/>
<dbReference type="InterPro" id="IPR016053">
    <property type="entry name" value="Haem_Oase-like"/>
</dbReference>
<keyword evidence="7" id="KW-1185">Reference proteome</keyword>
<dbReference type="Pfam" id="PF01126">
    <property type="entry name" value="Heme_oxygenase"/>
    <property type="match status" value="1"/>
</dbReference>
<gene>
    <name evidence="6" type="ORF">SCHPADRAFT_858910</name>
</gene>
<dbReference type="GO" id="GO:0006788">
    <property type="term" value="P:heme oxidation"/>
    <property type="evidence" value="ECO:0007669"/>
    <property type="project" value="InterPro"/>
</dbReference>
<evidence type="ECO:0000256" key="2">
    <source>
        <dbReference type="ARBA" id="ARBA00022723"/>
    </source>
</evidence>
<dbReference type="CDD" id="cd19165">
    <property type="entry name" value="HemeO"/>
    <property type="match status" value="1"/>
</dbReference>
<dbReference type="Proteomes" id="UP000053477">
    <property type="component" value="Unassembled WGS sequence"/>
</dbReference>
<feature type="binding site" evidence="4">
    <location>
        <position position="154"/>
    </location>
    <ligand>
        <name>heme b</name>
        <dbReference type="ChEBI" id="CHEBI:60344"/>
    </ligand>
</feature>
<feature type="binding site" evidence="4">
    <location>
        <position position="27"/>
    </location>
    <ligand>
        <name>heme b</name>
        <dbReference type="ChEBI" id="CHEBI:60344"/>
    </ligand>
</feature>
<keyword evidence="2 5" id="KW-0479">Metal-binding</keyword>
<keyword evidence="3 5" id="KW-0408">Iron</keyword>
<dbReference type="Gene3D" id="1.20.910.10">
    <property type="entry name" value="Heme oxygenase-like"/>
    <property type="match status" value="1"/>
</dbReference>
<dbReference type="EMBL" id="KQ086087">
    <property type="protein sequence ID" value="KLO08548.1"/>
    <property type="molecule type" value="Genomic_DNA"/>
</dbReference>
<evidence type="ECO:0000256" key="3">
    <source>
        <dbReference type="ARBA" id="ARBA00023004"/>
    </source>
</evidence>
<dbReference type="AlphaFoldDB" id="A0A0H2RG88"/>
<dbReference type="PANTHER" id="PTHR10720">
    <property type="entry name" value="HEME OXYGENASE"/>
    <property type="match status" value="1"/>
</dbReference>
<sequence length="292" mass="32022">MAETQLSLADASQASADLALPMSKVLRLATKEAHTEIESSDAASLLAHGKLSKEEYVRYLMMLYYVYDALEVALEGHATHRALEKTYNPTLLSRAPRLESDIAHLLDVPEEGWKSHPLHVAFRTSVPAALTAYVTRIQALSNGATPERLLGHAYVRYLGDLSGGQEIRRQVVKAYGLEGGYGTSFYSFSRLGEPGKEANVGDMAKIKEWFRDGMDEGVEEDTSMKGEIADEAVRAFRLSAGLFSAIQSPPEKDVSDADVVLTSKSTATNSFSTIFSRGLKNTFWSILRIPAQ</sequence>
<proteinExistence type="predicted"/>
<dbReference type="GO" id="GO:0004392">
    <property type="term" value="F:heme oxygenase (decyclizing) activity"/>
    <property type="evidence" value="ECO:0007669"/>
    <property type="project" value="InterPro"/>
</dbReference>
<protein>
    <submittedName>
        <fullName evidence="6">Heme oxygenase-like protein</fullName>
    </submittedName>
</protein>
<dbReference type="GO" id="GO:0046872">
    <property type="term" value="F:metal ion binding"/>
    <property type="evidence" value="ECO:0007669"/>
    <property type="project" value="UniProtKB-KW"/>
</dbReference>
<dbReference type="OrthoDB" id="652091at2759"/>
<evidence type="ECO:0000313" key="7">
    <source>
        <dbReference type="Proteomes" id="UP000053477"/>
    </source>
</evidence>
<dbReference type="InParanoid" id="A0A0H2RG88"/>
<dbReference type="PANTHER" id="PTHR10720:SF0">
    <property type="entry name" value="HEME OXYGENASE"/>
    <property type="match status" value="1"/>
</dbReference>
<name>A0A0H2RG88_9AGAM</name>
<feature type="binding site" description="axial binding residue" evidence="5">
    <location>
        <position position="34"/>
    </location>
    <ligand>
        <name>heme b</name>
        <dbReference type="ChEBI" id="CHEBI:60344"/>
    </ligand>
    <ligandPart>
        <name>Fe</name>
        <dbReference type="ChEBI" id="CHEBI:18248"/>
    </ligandPart>
</feature>
<evidence type="ECO:0000256" key="5">
    <source>
        <dbReference type="PIRSR" id="PIRSR000343-2"/>
    </source>
</evidence>
<keyword evidence="1 4" id="KW-0349">Heme</keyword>
<dbReference type="InterPro" id="IPR002051">
    <property type="entry name" value="Haem_Oase"/>
</dbReference>
<evidence type="ECO:0000313" key="6">
    <source>
        <dbReference type="EMBL" id="KLO08548.1"/>
    </source>
</evidence>
<feature type="binding site" evidence="4">
    <location>
        <position position="211"/>
    </location>
    <ligand>
        <name>heme b</name>
        <dbReference type="ChEBI" id="CHEBI:60344"/>
    </ligand>
</feature>
<dbReference type="PIRSF" id="PIRSF000343">
    <property type="entry name" value="Haem_Oase"/>
    <property type="match status" value="1"/>
</dbReference>
<evidence type="ECO:0000256" key="4">
    <source>
        <dbReference type="PIRSR" id="PIRSR000343-1"/>
    </source>
</evidence>
<accession>A0A0H2RG88</accession>
<dbReference type="SUPFAM" id="SSF48613">
    <property type="entry name" value="Heme oxygenase-like"/>
    <property type="match status" value="1"/>
</dbReference>
<evidence type="ECO:0000256" key="1">
    <source>
        <dbReference type="ARBA" id="ARBA00022617"/>
    </source>
</evidence>
<reference evidence="6 7" key="1">
    <citation type="submission" date="2015-04" db="EMBL/GenBank/DDBJ databases">
        <title>Complete genome sequence of Schizopora paradoxa KUC8140, a cosmopolitan wood degrader in East Asia.</title>
        <authorList>
            <consortium name="DOE Joint Genome Institute"/>
            <person name="Min B."/>
            <person name="Park H."/>
            <person name="Jang Y."/>
            <person name="Kim J.-J."/>
            <person name="Kim K.H."/>
            <person name="Pangilinan J."/>
            <person name="Lipzen A."/>
            <person name="Riley R."/>
            <person name="Grigoriev I.V."/>
            <person name="Spatafora J.W."/>
            <person name="Choi I.-G."/>
        </authorList>
    </citation>
    <scope>NUCLEOTIDE SEQUENCE [LARGE SCALE GENOMIC DNA]</scope>
    <source>
        <strain evidence="6 7">KUC8140</strain>
    </source>
</reference>
<dbReference type="InterPro" id="IPR016084">
    <property type="entry name" value="Haem_Oase-like_multi-hlx"/>
</dbReference>
<organism evidence="6 7">
    <name type="scientific">Schizopora paradoxa</name>
    <dbReference type="NCBI Taxonomy" id="27342"/>
    <lineage>
        <taxon>Eukaryota</taxon>
        <taxon>Fungi</taxon>
        <taxon>Dikarya</taxon>
        <taxon>Basidiomycota</taxon>
        <taxon>Agaricomycotina</taxon>
        <taxon>Agaricomycetes</taxon>
        <taxon>Hymenochaetales</taxon>
        <taxon>Schizoporaceae</taxon>
        <taxon>Schizopora</taxon>
    </lineage>
</organism>